<dbReference type="GO" id="GO:0005576">
    <property type="term" value="C:extracellular region"/>
    <property type="evidence" value="ECO:0007669"/>
    <property type="project" value="TreeGrafter"/>
</dbReference>
<feature type="binding site" evidence="4">
    <location>
        <position position="230"/>
    </location>
    <ligand>
        <name>Zn(2+)</name>
        <dbReference type="ChEBI" id="CHEBI:29105"/>
    </ligand>
</feature>
<dbReference type="Gene3D" id="2.60.40.2300">
    <property type="entry name" value="Neutral/alkaline non-lysosomal ceramidase, C-terminal domain"/>
    <property type="match status" value="1"/>
</dbReference>
<dbReference type="Pfam" id="PF04734">
    <property type="entry name" value="Ceramidase_alk"/>
    <property type="match status" value="1"/>
</dbReference>
<name>A0A7W9MXE3_9ACTN</name>
<feature type="chain" id="PRO_5031281539" description="Neutral ceramidase" evidence="6">
    <location>
        <begin position="27"/>
        <end position="665"/>
    </location>
</feature>
<dbReference type="GO" id="GO:0017040">
    <property type="term" value="F:N-acylsphingosine amidohydrolase activity"/>
    <property type="evidence" value="ECO:0007669"/>
    <property type="project" value="UniProtKB-UniRule"/>
</dbReference>
<feature type="binding site" evidence="4">
    <location>
        <position position="442"/>
    </location>
    <ligand>
        <name>Zn(2+)</name>
        <dbReference type="ChEBI" id="CHEBI:29105"/>
    </ligand>
</feature>
<evidence type="ECO:0000256" key="1">
    <source>
        <dbReference type="ARBA" id="ARBA00009835"/>
    </source>
</evidence>
<evidence type="ECO:0000256" key="2">
    <source>
        <dbReference type="ARBA" id="ARBA00022801"/>
    </source>
</evidence>
<comment type="caution">
    <text evidence="9">The sequence shown here is derived from an EMBL/GenBank/DDBJ whole genome shotgun (WGS) entry which is preliminary data.</text>
</comment>
<evidence type="ECO:0000256" key="5">
    <source>
        <dbReference type="RuleBase" id="RU366019"/>
    </source>
</evidence>
<dbReference type="GO" id="GO:0046512">
    <property type="term" value="P:sphingosine biosynthetic process"/>
    <property type="evidence" value="ECO:0007669"/>
    <property type="project" value="TreeGrafter"/>
</dbReference>
<organism evidence="9 10">
    <name type="scientific">Kribbella italica</name>
    <dbReference type="NCBI Taxonomy" id="1540520"/>
    <lineage>
        <taxon>Bacteria</taxon>
        <taxon>Bacillati</taxon>
        <taxon>Actinomycetota</taxon>
        <taxon>Actinomycetes</taxon>
        <taxon>Propionibacteriales</taxon>
        <taxon>Kribbellaceae</taxon>
        <taxon>Kribbella</taxon>
    </lineage>
</organism>
<dbReference type="InterPro" id="IPR006823">
    <property type="entry name" value="Ceramidase_alk"/>
</dbReference>
<evidence type="ECO:0000313" key="9">
    <source>
        <dbReference type="EMBL" id="MBB5840031.1"/>
    </source>
</evidence>
<dbReference type="PANTHER" id="PTHR12670">
    <property type="entry name" value="CERAMIDASE"/>
    <property type="match status" value="1"/>
</dbReference>
<feature type="domain" description="Neutral/alkaline non-lysosomal ceramidase C-terminal" evidence="8">
    <location>
        <begin position="509"/>
        <end position="664"/>
    </location>
</feature>
<protein>
    <recommendedName>
        <fullName evidence="5">Neutral ceramidase</fullName>
        <ecNumber evidence="5">3.5.1.23</ecNumber>
    </recommendedName>
</protein>
<feature type="signal peptide" evidence="6">
    <location>
        <begin position="1"/>
        <end position="26"/>
    </location>
</feature>
<dbReference type="RefSeq" id="WP_184802103.1">
    <property type="nucleotide sequence ID" value="NZ_JACHMY010000001.1"/>
</dbReference>
<evidence type="ECO:0000256" key="3">
    <source>
        <dbReference type="PIRSR" id="PIRSR606823-1"/>
    </source>
</evidence>
<accession>A0A7W9MXE3</accession>
<proteinExistence type="inferred from homology"/>
<dbReference type="GO" id="GO:0046872">
    <property type="term" value="F:metal ion binding"/>
    <property type="evidence" value="ECO:0007669"/>
    <property type="project" value="UniProtKB-KW"/>
</dbReference>
<keyword evidence="6" id="KW-0732">Signal</keyword>
<keyword evidence="4" id="KW-0862">Zinc</keyword>
<dbReference type="InterPro" id="IPR031331">
    <property type="entry name" value="NEUT/ALK_ceramidase_C"/>
</dbReference>
<evidence type="ECO:0000313" key="10">
    <source>
        <dbReference type="Proteomes" id="UP000549971"/>
    </source>
</evidence>
<dbReference type="Pfam" id="PF17048">
    <property type="entry name" value="Ceramidse_alk_C"/>
    <property type="match status" value="1"/>
</dbReference>
<dbReference type="GO" id="GO:0046514">
    <property type="term" value="P:ceramide catabolic process"/>
    <property type="evidence" value="ECO:0007669"/>
    <property type="project" value="InterPro"/>
</dbReference>
<evidence type="ECO:0000259" key="7">
    <source>
        <dbReference type="Pfam" id="PF04734"/>
    </source>
</evidence>
<evidence type="ECO:0000256" key="6">
    <source>
        <dbReference type="SAM" id="SignalP"/>
    </source>
</evidence>
<gene>
    <name evidence="9" type="ORF">HDA39_006765</name>
</gene>
<comment type="similarity">
    <text evidence="1 5">Belongs to the neutral ceramidase family.</text>
</comment>
<sequence length="665" mass="71705">MARWRSLVVVGAVMAAGLVVSQPAQAAEPYLVGSGISDVTGPAAENGMMGYSKFGQNTTGIHQRLRARAFIAVDQASRQRVAYVNADLGMIFQAQRDAVLAKLQQRYGDLYGERNLLLSATHTHSGPGGQSHNLAYNLSILGFQKQAFDATVDGIVEAVVEAHDNLRPGTVSLGRSELTDASVNRSRTAFDQNPAADRAAFPQAIDPAVTVLRFQQGAREIGAINWFATHPTSITNENTLISPDNKGYAAYRWEHDLKGVRYLDDDSTGFVAAFPNTNAGDMSPNLNLRPGSGPTEDPLTNEQIIGRRQQSAAQQAYNGPRATIAGSIDARMRFVDMSAVQVDPRYTPDGQPHRTCPGVVGVSTLAGSVEDGPGIPIIPEGVTNPFFELLKPFNVDVPPWLISCQSPKAPAVPTGQLQATPDVVPIQLVKLGQLHLIAVPGEVTIVSGLRLRRTVAQELGVPLENVLVQGYANAYSQYVTTPEEYQLQQYEGGSTLFGKYTLPAYQQEFAKLATALKENQPVALGARPPRPITAELNLQTGAVLDTPPLFKSFGQVLTDAKPAYQVNQTVTVTFVTGHPKNNLHRNGTFLEVQKLNGGQWQRVADDSDWDTTYRWTRGGIADSKATITWKAGAPGTYRIVHHGDAKALTGTITPFTGTSRTFTVG</sequence>
<dbReference type="GO" id="GO:0042759">
    <property type="term" value="P:long-chain fatty acid biosynthetic process"/>
    <property type="evidence" value="ECO:0007669"/>
    <property type="project" value="TreeGrafter"/>
</dbReference>
<dbReference type="EC" id="3.5.1.23" evidence="5"/>
<feature type="binding site" evidence="4">
    <location>
        <position position="478"/>
    </location>
    <ligand>
        <name>Zn(2+)</name>
        <dbReference type="ChEBI" id="CHEBI:29105"/>
    </ligand>
</feature>
<comment type="cofactor">
    <cofactor evidence="4">
        <name>Zn(2+)</name>
        <dbReference type="ChEBI" id="CHEBI:29105"/>
    </cofactor>
    <text evidence="4">Binds 1 zinc ion per subunit.</text>
</comment>
<feature type="active site" description="Nucleophile" evidence="3">
    <location>
        <position position="283"/>
    </location>
</feature>
<comment type="catalytic activity">
    <reaction evidence="5">
        <text>an N-acylsphing-4-enine + H2O = sphing-4-enine + a fatty acid</text>
        <dbReference type="Rhea" id="RHEA:20856"/>
        <dbReference type="ChEBI" id="CHEBI:15377"/>
        <dbReference type="ChEBI" id="CHEBI:28868"/>
        <dbReference type="ChEBI" id="CHEBI:52639"/>
        <dbReference type="ChEBI" id="CHEBI:57756"/>
        <dbReference type="EC" id="3.5.1.23"/>
    </reaction>
</comment>
<dbReference type="EMBL" id="JACHMY010000001">
    <property type="protein sequence ID" value="MBB5840031.1"/>
    <property type="molecule type" value="Genomic_DNA"/>
</dbReference>
<feature type="binding site" evidence="4">
    <location>
        <position position="122"/>
    </location>
    <ligand>
        <name>Zn(2+)</name>
        <dbReference type="ChEBI" id="CHEBI:29105"/>
    </ligand>
</feature>
<feature type="domain" description="Neutral/alkaline non-lysosomal ceramidase N-terminal" evidence="7">
    <location>
        <begin position="30"/>
        <end position="507"/>
    </location>
</feature>
<keyword evidence="10" id="KW-1185">Reference proteome</keyword>
<dbReference type="InterPro" id="IPR038445">
    <property type="entry name" value="NCDase_C_sf"/>
</dbReference>
<dbReference type="InterPro" id="IPR031329">
    <property type="entry name" value="NEUT/ALK_ceramidase_N"/>
</dbReference>
<keyword evidence="4" id="KW-0479">Metal-binding</keyword>
<evidence type="ECO:0000256" key="4">
    <source>
        <dbReference type="PIRSR" id="PIRSR606823-2"/>
    </source>
</evidence>
<dbReference type="Proteomes" id="UP000549971">
    <property type="component" value="Unassembled WGS sequence"/>
</dbReference>
<dbReference type="PANTHER" id="PTHR12670:SF1">
    <property type="entry name" value="NEUTRAL CERAMIDASE"/>
    <property type="match status" value="1"/>
</dbReference>
<dbReference type="AlphaFoldDB" id="A0A7W9MXE3"/>
<reference evidence="9 10" key="1">
    <citation type="submission" date="2020-08" db="EMBL/GenBank/DDBJ databases">
        <title>Sequencing the genomes of 1000 actinobacteria strains.</title>
        <authorList>
            <person name="Klenk H.-P."/>
        </authorList>
    </citation>
    <scope>NUCLEOTIDE SEQUENCE [LARGE SCALE GENOMIC DNA]</scope>
    <source>
        <strain evidence="9 10">DSM 28967</strain>
    </source>
</reference>
<evidence type="ECO:0000259" key="8">
    <source>
        <dbReference type="Pfam" id="PF17048"/>
    </source>
</evidence>
<dbReference type="GO" id="GO:0016020">
    <property type="term" value="C:membrane"/>
    <property type="evidence" value="ECO:0007669"/>
    <property type="project" value="GOC"/>
</dbReference>
<keyword evidence="5" id="KW-0746">Sphingolipid metabolism</keyword>
<keyword evidence="2 5" id="KW-0378">Hydrolase</keyword>
<keyword evidence="5" id="KW-0443">Lipid metabolism</keyword>